<reference evidence="1" key="1">
    <citation type="journal article" date="2020" name="Stud. Mycol.">
        <title>101 Dothideomycetes genomes: a test case for predicting lifestyles and emergence of pathogens.</title>
        <authorList>
            <person name="Haridas S."/>
            <person name="Albert R."/>
            <person name="Binder M."/>
            <person name="Bloem J."/>
            <person name="Labutti K."/>
            <person name="Salamov A."/>
            <person name="Andreopoulos B."/>
            <person name="Baker S."/>
            <person name="Barry K."/>
            <person name="Bills G."/>
            <person name="Bluhm B."/>
            <person name="Cannon C."/>
            <person name="Castanera R."/>
            <person name="Culley D."/>
            <person name="Daum C."/>
            <person name="Ezra D."/>
            <person name="Gonzalez J."/>
            <person name="Henrissat B."/>
            <person name="Kuo A."/>
            <person name="Liang C."/>
            <person name="Lipzen A."/>
            <person name="Lutzoni F."/>
            <person name="Magnuson J."/>
            <person name="Mondo S."/>
            <person name="Nolan M."/>
            <person name="Ohm R."/>
            <person name="Pangilinan J."/>
            <person name="Park H.-J."/>
            <person name="Ramirez L."/>
            <person name="Alfaro M."/>
            <person name="Sun H."/>
            <person name="Tritt A."/>
            <person name="Yoshinaga Y."/>
            <person name="Zwiers L.-H."/>
            <person name="Turgeon B."/>
            <person name="Goodwin S."/>
            <person name="Spatafora J."/>
            <person name="Crous P."/>
            <person name="Grigoriev I."/>
        </authorList>
    </citation>
    <scope>NUCLEOTIDE SEQUENCE</scope>
    <source>
        <strain evidence="1">CBS 525.71</strain>
    </source>
</reference>
<dbReference type="Proteomes" id="UP000799754">
    <property type="component" value="Unassembled WGS sequence"/>
</dbReference>
<evidence type="ECO:0000313" key="2">
    <source>
        <dbReference type="Proteomes" id="UP000799754"/>
    </source>
</evidence>
<proteinExistence type="predicted"/>
<comment type="caution">
    <text evidence="1">The sequence shown here is derived from an EMBL/GenBank/DDBJ whole genome shotgun (WGS) entry which is preliminary data.</text>
</comment>
<name>A0ACB6SGP0_9PLEO</name>
<sequence>MHDLEPTCTSLGPSLYRMGGSSSSNASLVVEIEVSKANGTFFDRTNVTVDPGALLRFHLPRNVDQDLRTLEANHENGSAILDYLVDTDSPQWMYPTHLLLETLCDIGQVFRINPGNGSGVAVNSTLNHTTSFDPPMSTQHTHGACEGTSVAATTSAGSLGYSTGIATNASASRTLQQPFATSFAPELSNNGRKLMAHCRFIVFVTLFFGHLLIMLVNQ</sequence>
<protein>
    <submittedName>
        <fullName evidence="1">Uncharacterized protein</fullName>
    </submittedName>
</protein>
<keyword evidence="2" id="KW-1185">Reference proteome</keyword>
<evidence type="ECO:0000313" key="1">
    <source>
        <dbReference type="EMBL" id="KAF2632489.1"/>
    </source>
</evidence>
<accession>A0ACB6SGP0</accession>
<gene>
    <name evidence="1" type="ORF">BU25DRAFT_470128</name>
</gene>
<dbReference type="EMBL" id="MU006702">
    <property type="protein sequence ID" value="KAF2632489.1"/>
    <property type="molecule type" value="Genomic_DNA"/>
</dbReference>
<organism evidence="1 2">
    <name type="scientific">Macroventuria anomochaeta</name>
    <dbReference type="NCBI Taxonomy" id="301207"/>
    <lineage>
        <taxon>Eukaryota</taxon>
        <taxon>Fungi</taxon>
        <taxon>Dikarya</taxon>
        <taxon>Ascomycota</taxon>
        <taxon>Pezizomycotina</taxon>
        <taxon>Dothideomycetes</taxon>
        <taxon>Pleosporomycetidae</taxon>
        <taxon>Pleosporales</taxon>
        <taxon>Pleosporineae</taxon>
        <taxon>Didymellaceae</taxon>
        <taxon>Macroventuria</taxon>
    </lineage>
</organism>